<dbReference type="Pfam" id="PF01420">
    <property type="entry name" value="Methylase_S"/>
    <property type="match status" value="2"/>
</dbReference>
<dbReference type="GO" id="GO:0004519">
    <property type="term" value="F:endonuclease activity"/>
    <property type="evidence" value="ECO:0007669"/>
    <property type="project" value="UniProtKB-KW"/>
</dbReference>
<feature type="domain" description="Type I restriction modification DNA specificity" evidence="4">
    <location>
        <begin position="227"/>
        <end position="361"/>
    </location>
</feature>
<keyword evidence="5" id="KW-0540">Nuclease</keyword>
<dbReference type="Proteomes" id="UP001148482">
    <property type="component" value="Unassembled WGS sequence"/>
</dbReference>
<dbReference type="Gene3D" id="3.90.220.20">
    <property type="entry name" value="DNA methylase specificity domains"/>
    <property type="match status" value="2"/>
</dbReference>
<keyword evidence="2" id="KW-0680">Restriction system</keyword>
<reference evidence="5" key="1">
    <citation type="submission" date="2022-11" db="EMBL/GenBank/DDBJ databases">
        <title>Salinimicrobium profundisediminis sp. nov., isolated from deep-sea sediment of the Mariana Trench.</title>
        <authorList>
            <person name="Fu H."/>
        </authorList>
    </citation>
    <scope>NUCLEOTIDE SEQUENCE</scope>
    <source>
        <strain evidence="5">MT39</strain>
    </source>
</reference>
<dbReference type="AlphaFoldDB" id="A0A9X3CXF1"/>
<keyword evidence="3" id="KW-0238">DNA-binding</keyword>
<sequence>MKSSYKTLGEYIRQVKVRNSDLSITEPMGINISKFFMPSVANTKGTDLSKYRVVKNGQFAYNPMHVGRDEVLPIALLKGKTKIIVSPAYVVFEIIDKKALLSEYLMMWFRRKDFDRNAWFTTDNSVRGGFSWESLCELKLPIPSPSIQQEIVDEYNTVVNRIKLNEELNTKLEETAQTLYNYWFVDFEFPISREYAQSIGKPELEGKPYKSSGGEMVFSEELDKEIPSKWEAEEFLQLFKLSGGGTPSTKNENYWNGEIPFFTPKDVGNYTYSFKTLKNISELGFRKSSTRIYPKNTTFITARGTVGAISIAGCKMAMNQSCYAVTGNYPFFTHQTSIDCVNQIKKEVVGAVFNALVTKDFNGKFEVKPSEEVLDKFENIARPLYAWMLSIALENAKNELLKDLLLAQISSLTLEIQEQTLTP</sequence>
<gene>
    <name evidence="5" type="ORF">OQ279_03795</name>
</gene>
<feature type="domain" description="Type I restriction modification DNA specificity" evidence="4">
    <location>
        <begin position="82"/>
        <end position="174"/>
    </location>
</feature>
<dbReference type="EC" id="3.1.21.-" evidence="5"/>
<dbReference type="RefSeq" id="WP_266068474.1">
    <property type="nucleotide sequence ID" value="NZ_JAPJDA010000004.1"/>
</dbReference>
<evidence type="ECO:0000313" key="6">
    <source>
        <dbReference type="Proteomes" id="UP001148482"/>
    </source>
</evidence>
<dbReference type="CDD" id="cd17243">
    <property type="entry name" value="RMtype1_S_AchA6I-TRD2-CR2_like"/>
    <property type="match status" value="1"/>
</dbReference>
<keyword evidence="5" id="KW-0255">Endonuclease</keyword>
<evidence type="ECO:0000256" key="2">
    <source>
        <dbReference type="ARBA" id="ARBA00022747"/>
    </source>
</evidence>
<dbReference type="GO" id="GO:0016787">
    <property type="term" value="F:hydrolase activity"/>
    <property type="evidence" value="ECO:0007669"/>
    <property type="project" value="UniProtKB-KW"/>
</dbReference>
<name>A0A9X3CXF1_9FLAO</name>
<evidence type="ECO:0000259" key="4">
    <source>
        <dbReference type="Pfam" id="PF01420"/>
    </source>
</evidence>
<comment type="caution">
    <text evidence="5">The sequence shown here is derived from an EMBL/GenBank/DDBJ whole genome shotgun (WGS) entry which is preliminary data.</text>
</comment>
<proteinExistence type="inferred from homology"/>
<dbReference type="EMBL" id="JAPJDA010000004">
    <property type="protein sequence ID" value="MCX2837264.1"/>
    <property type="molecule type" value="Genomic_DNA"/>
</dbReference>
<evidence type="ECO:0000256" key="3">
    <source>
        <dbReference type="ARBA" id="ARBA00023125"/>
    </source>
</evidence>
<comment type="similarity">
    <text evidence="1">Belongs to the type-I restriction system S methylase family.</text>
</comment>
<evidence type="ECO:0000313" key="5">
    <source>
        <dbReference type="EMBL" id="MCX2837264.1"/>
    </source>
</evidence>
<dbReference type="SUPFAM" id="SSF116734">
    <property type="entry name" value="DNA methylase specificity domain"/>
    <property type="match status" value="2"/>
</dbReference>
<dbReference type="InterPro" id="IPR000055">
    <property type="entry name" value="Restrct_endonuc_typeI_TRD"/>
</dbReference>
<dbReference type="PANTHER" id="PTHR30408:SF12">
    <property type="entry name" value="TYPE I RESTRICTION ENZYME MJAVIII SPECIFICITY SUBUNIT"/>
    <property type="match status" value="1"/>
</dbReference>
<dbReference type="InterPro" id="IPR044946">
    <property type="entry name" value="Restrct_endonuc_typeI_TRD_sf"/>
</dbReference>
<organism evidence="5 6">
    <name type="scientific">Salinimicrobium profundisediminis</name>
    <dbReference type="NCBI Taxonomy" id="2994553"/>
    <lineage>
        <taxon>Bacteria</taxon>
        <taxon>Pseudomonadati</taxon>
        <taxon>Bacteroidota</taxon>
        <taxon>Flavobacteriia</taxon>
        <taxon>Flavobacteriales</taxon>
        <taxon>Flavobacteriaceae</taxon>
        <taxon>Salinimicrobium</taxon>
    </lineage>
</organism>
<dbReference type="GO" id="GO:0003677">
    <property type="term" value="F:DNA binding"/>
    <property type="evidence" value="ECO:0007669"/>
    <property type="project" value="UniProtKB-KW"/>
</dbReference>
<dbReference type="InterPro" id="IPR052021">
    <property type="entry name" value="Type-I_RS_S_subunit"/>
</dbReference>
<accession>A0A9X3CXF1</accession>
<evidence type="ECO:0000256" key="1">
    <source>
        <dbReference type="ARBA" id="ARBA00010923"/>
    </source>
</evidence>
<keyword evidence="5" id="KW-0378">Hydrolase</keyword>
<protein>
    <submittedName>
        <fullName evidence="5">Restriction endonuclease subunit S</fullName>
        <ecNumber evidence="5">3.1.21.-</ecNumber>
    </submittedName>
</protein>
<dbReference type="GO" id="GO:0009307">
    <property type="term" value="P:DNA restriction-modification system"/>
    <property type="evidence" value="ECO:0007669"/>
    <property type="project" value="UniProtKB-KW"/>
</dbReference>
<keyword evidence="6" id="KW-1185">Reference proteome</keyword>
<dbReference type="PANTHER" id="PTHR30408">
    <property type="entry name" value="TYPE-1 RESTRICTION ENZYME ECOKI SPECIFICITY PROTEIN"/>
    <property type="match status" value="1"/>
</dbReference>